<evidence type="ECO:0000259" key="1">
    <source>
        <dbReference type="Pfam" id="PF20256"/>
    </source>
</evidence>
<dbReference type="RefSeq" id="WP_386773555.1">
    <property type="nucleotide sequence ID" value="NZ_JBHRUG010000019.1"/>
</dbReference>
<dbReference type="PANTHER" id="PTHR47495">
    <property type="entry name" value="ALDEHYDE DEHYDROGENASE"/>
    <property type="match status" value="1"/>
</dbReference>
<evidence type="ECO:0000313" key="2">
    <source>
        <dbReference type="EMBL" id="MFC3284011.1"/>
    </source>
</evidence>
<reference evidence="3" key="1">
    <citation type="journal article" date="2019" name="Int. J. Syst. Evol. Microbiol.">
        <title>The Global Catalogue of Microorganisms (GCM) 10K type strain sequencing project: providing services to taxonomists for standard genome sequencing and annotation.</title>
        <authorList>
            <consortium name="The Broad Institute Genomics Platform"/>
            <consortium name="The Broad Institute Genome Sequencing Center for Infectious Disease"/>
            <person name="Wu L."/>
            <person name="Ma J."/>
        </authorList>
    </citation>
    <scope>NUCLEOTIDE SEQUENCE [LARGE SCALE GENOMIC DNA]</scope>
    <source>
        <strain evidence="3">CECT 7698</strain>
    </source>
</reference>
<dbReference type="Proteomes" id="UP001595579">
    <property type="component" value="Unassembled WGS sequence"/>
</dbReference>
<dbReference type="InterPro" id="IPR037165">
    <property type="entry name" value="AldOxase/xan_DH_Mopterin-bd_sf"/>
</dbReference>
<gene>
    <name evidence="2" type="ORF">ACFOEV_10375</name>
</gene>
<dbReference type="Pfam" id="PF20256">
    <property type="entry name" value="MoCoBD_2"/>
    <property type="match status" value="1"/>
</dbReference>
<dbReference type="InterPro" id="IPR006311">
    <property type="entry name" value="TAT_signal"/>
</dbReference>
<evidence type="ECO:0000313" key="3">
    <source>
        <dbReference type="Proteomes" id="UP001595579"/>
    </source>
</evidence>
<dbReference type="InterPro" id="IPR052516">
    <property type="entry name" value="N-heterocyclic_Hydroxylase"/>
</dbReference>
<dbReference type="InterPro" id="IPR046867">
    <property type="entry name" value="AldOxase/xan_DH_MoCoBD2"/>
</dbReference>
<name>A0ABV7LPB2_9GAMM</name>
<protein>
    <submittedName>
        <fullName evidence="2">Molybdopterin cofactor-binding domain-containing protein</fullName>
    </submittedName>
</protein>
<dbReference type="PANTHER" id="PTHR47495:SF2">
    <property type="entry name" value="ALDEHYDE DEHYDROGENASE"/>
    <property type="match status" value="1"/>
</dbReference>
<feature type="non-terminal residue" evidence="2">
    <location>
        <position position="184"/>
    </location>
</feature>
<sequence>MGILKHAPSPEQEAVGVVNISRRRFLQGSAGLVLGLYLAPLTLNGSRAEAQEGAEADFEPNAFVRIATDGTVIVLAKHLEMGQGTYTGLATLVAEELDADWSRVQVEGAPADAERYKNLAFGLQGTGGSTAIANSYEQMRTAGATARAMLVAAAAERWGVAEESISVSQGVVRHADSGREAGFG</sequence>
<dbReference type="SUPFAM" id="SSF56003">
    <property type="entry name" value="Molybdenum cofactor-binding domain"/>
    <property type="match status" value="1"/>
</dbReference>
<keyword evidence="3" id="KW-1185">Reference proteome</keyword>
<accession>A0ABV7LPB2</accession>
<dbReference type="Gene3D" id="3.30.365.10">
    <property type="entry name" value="Aldehyde oxidase/xanthine dehydrogenase, molybdopterin binding domain"/>
    <property type="match status" value="1"/>
</dbReference>
<proteinExistence type="predicted"/>
<feature type="domain" description="Aldehyde oxidase/xanthine dehydrogenase second molybdopterin binding" evidence="1">
    <location>
        <begin position="55"/>
        <end position="176"/>
    </location>
</feature>
<dbReference type="PROSITE" id="PS51318">
    <property type="entry name" value="TAT"/>
    <property type="match status" value="1"/>
</dbReference>
<comment type="caution">
    <text evidence="2">The sequence shown here is derived from an EMBL/GenBank/DDBJ whole genome shotgun (WGS) entry which is preliminary data.</text>
</comment>
<dbReference type="EMBL" id="JBHRUG010000019">
    <property type="protein sequence ID" value="MFC3284011.1"/>
    <property type="molecule type" value="Genomic_DNA"/>
</dbReference>
<organism evidence="2 3">
    <name type="scientific">Litchfieldella rifensis</name>
    <dbReference type="NCBI Taxonomy" id="762643"/>
    <lineage>
        <taxon>Bacteria</taxon>
        <taxon>Pseudomonadati</taxon>
        <taxon>Pseudomonadota</taxon>
        <taxon>Gammaproteobacteria</taxon>
        <taxon>Oceanospirillales</taxon>
        <taxon>Halomonadaceae</taxon>
        <taxon>Litchfieldella</taxon>
    </lineage>
</organism>